<gene>
    <name evidence="1" type="ORF">KPL78_21145</name>
</gene>
<proteinExistence type="predicted"/>
<evidence type="ECO:0008006" key="3">
    <source>
        <dbReference type="Google" id="ProtNLM"/>
    </source>
</evidence>
<evidence type="ECO:0000313" key="1">
    <source>
        <dbReference type="EMBL" id="MBW6400380.1"/>
    </source>
</evidence>
<reference evidence="1 2" key="1">
    <citation type="submission" date="2021-07" db="EMBL/GenBank/DDBJ databases">
        <authorList>
            <person name="So Y."/>
        </authorList>
    </citation>
    <scope>NUCLEOTIDE SEQUENCE [LARGE SCALE GENOMIC DNA]</scope>
    <source>
        <strain evidence="1 2">HJA6</strain>
    </source>
</reference>
<dbReference type="Proteomes" id="UP001196565">
    <property type="component" value="Unassembled WGS sequence"/>
</dbReference>
<dbReference type="RefSeq" id="WP_037302132.1">
    <property type="nucleotide sequence ID" value="NZ_JAHYBZ010000007.1"/>
</dbReference>
<accession>A0ABS7AE95</accession>
<keyword evidence="2" id="KW-1185">Reference proteome</keyword>
<dbReference type="Gene3D" id="1.10.10.2830">
    <property type="match status" value="1"/>
</dbReference>
<name>A0ABS7AE95_9PROT</name>
<comment type="caution">
    <text evidence="1">The sequence shown here is derived from an EMBL/GenBank/DDBJ whole genome shotgun (WGS) entry which is preliminary data.</text>
</comment>
<protein>
    <recommendedName>
        <fullName evidence="3">Transcriptional regulator</fullName>
    </recommendedName>
</protein>
<dbReference type="SUPFAM" id="SSF109709">
    <property type="entry name" value="KorB DNA-binding domain-like"/>
    <property type="match status" value="1"/>
</dbReference>
<sequence>MTTATSITVRVPLAIRHRPGRKTVVMPDSQVSSSTTTRADPALVKAIARAHRYQRMLDQGLHGSLTELAAAEKMDRSFLGKLLSLTLLAPELVEAILEGRCDVGLPTLLRPFPASWHEQASALAAGSRPPSLRETRARG</sequence>
<evidence type="ECO:0000313" key="2">
    <source>
        <dbReference type="Proteomes" id="UP001196565"/>
    </source>
</evidence>
<dbReference type="EMBL" id="JAHYBZ010000007">
    <property type="protein sequence ID" value="MBW6400380.1"/>
    <property type="molecule type" value="Genomic_DNA"/>
</dbReference>
<organism evidence="1 2">
    <name type="scientific">Roseomonas alba</name>
    <dbReference type="NCBI Taxonomy" id="2846776"/>
    <lineage>
        <taxon>Bacteria</taxon>
        <taxon>Pseudomonadati</taxon>
        <taxon>Pseudomonadota</taxon>
        <taxon>Alphaproteobacteria</taxon>
        <taxon>Acetobacterales</taxon>
        <taxon>Roseomonadaceae</taxon>
        <taxon>Roseomonas</taxon>
    </lineage>
</organism>